<accession>A0A3T0NA36</accession>
<keyword evidence="1" id="KW-0614">Plasmid</keyword>
<dbReference type="Proteomes" id="UP000283063">
    <property type="component" value="Plasmid pW43B"/>
</dbReference>
<name>A0A3T0NA36_9RHOB</name>
<gene>
    <name evidence="1" type="ORF">EBB79_23430</name>
</gene>
<proteinExistence type="predicted"/>
<dbReference type="EMBL" id="CP033221">
    <property type="protein sequence ID" value="AZV80888.1"/>
    <property type="molecule type" value="Genomic_DNA"/>
</dbReference>
<dbReference type="KEGG" id="sedi:EBB79_23430"/>
<sequence length="75" mass="8349">MRRKPAWLAGSWNPNAENHYPAWKVVQVFRLQGLDQTIPARKIMPAAKIDRAPTAAIQALTAAFVQPDGVHFISI</sequence>
<reference evidence="1 2" key="1">
    <citation type="submission" date="2018-10" db="EMBL/GenBank/DDBJ databases">
        <title>Parasedimentitalea marina sp. nov., a psychrophilic bacterium isolated from deep seawater of the New Britain Trench.</title>
        <authorList>
            <person name="Cao J."/>
        </authorList>
    </citation>
    <scope>NUCLEOTIDE SEQUENCE [LARGE SCALE GENOMIC DNA]</scope>
    <source>
        <strain evidence="1 2">W43</strain>
        <plasmid evidence="1 2">pW43B</plasmid>
    </source>
</reference>
<organism evidence="1 2">
    <name type="scientific">Parasedimentitalea marina</name>
    <dbReference type="NCBI Taxonomy" id="2483033"/>
    <lineage>
        <taxon>Bacteria</taxon>
        <taxon>Pseudomonadati</taxon>
        <taxon>Pseudomonadota</taxon>
        <taxon>Alphaproteobacteria</taxon>
        <taxon>Rhodobacterales</taxon>
        <taxon>Paracoccaceae</taxon>
        <taxon>Parasedimentitalea</taxon>
    </lineage>
</organism>
<keyword evidence="2" id="KW-1185">Reference proteome</keyword>
<geneLocation type="plasmid" evidence="1 2">
    <name>pW43B</name>
</geneLocation>
<protein>
    <submittedName>
        <fullName evidence="1">Uncharacterized protein</fullName>
    </submittedName>
</protein>
<evidence type="ECO:0000313" key="2">
    <source>
        <dbReference type="Proteomes" id="UP000283063"/>
    </source>
</evidence>
<evidence type="ECO:0000313" key="1">
    <source>
        <dbReference type="EMBL" id="AZV80888.1"/>
    </source>
</evidence>
<dbReference type="AlphaFoldDB" id="A0A3T0NA36"/>